<keyword evidence="7" id="KW-0862">Zinc</keyword>
<comment type="function">
    <text evidence="1">May be involved in transcriptional regulation.</text>
</comment>
<dbReference type="GeneID" id="110242876"/>
<dbReference type="PANTHER" id="PTHR24388:SF50">
    <property type="entry name" value="ZINC FINGER PROTEIN 646"/>
    <property type="match status" value="1"/>
</dbReference>
<dbReference type="FunFam" id="3.30.160.60:FF:000245">
    <property type="entry name" value="zinc finger protein Gfi-1"/>
    <property type="match status" value="1"/>
</dbReference>
<feature type="domain" description="C2H2-type" evidence="14">
    <location>
        <begin position="200"/>
        <end position="228"/>
    </location>
</feature>
<feature type="domain" description="C2H2-type" evidence="14">
    <location>
        <begin position="341"/>
        <end position="363"/>
    </location>
</feature>
<reference evidence="15" key="1">
    <citation type="submission" date="2022-11" db="UniProtKB">
        <authorList>
            <consortium name="EnsemblMetazoa"/>
        </authorList>
    </citation>
    <scope>IDENTIFICATION</scope>
</reference>
<evidence type="ECO:0000256" key="12">
    <source>
        <dbReference type="PROSITE-ProRule" id="PRU00042"/>
    </source>
</evidence>
<evidence type="ECO:0000256" key="3">
    <source>
        <dbReference type="ARBA" id="ARBA00006991"/>
    </source>
</evidence>
<dbReference type="FunFam" id="3.30.160.60:FF:000432">
    <property type="entry name" value="zinc finger protein Gfi-1b isoform X1"/>
    <property type="match status" value="1"/>
</dbReference>
<sequence>MPRSFLVKTRTTEDILKETSTEHTPELPASLPDPKQDEEEIKPSVKTEEKPSSRPFDIANLTRPDKPNKKNDSDPLKLWKLQLQNQHALRDFHRCYEPSVSEPVLFQRHSLVQEQYNPYVFSPYRHQVFYQNRSSLTDVPLPYHRWAPSPYMNRLTSGHLTCRESELAPSLYHTHRRPSLLPPSPNDKKKTDSISHGDSFECMSCKKVFGTSHGLEVHVRRSHSGRRPYECTVCKKTFGHSVSLEQHQFIHTNEKTFKCKECGKVFKRSSTLSTHMLIHSDTRPFPCKYCPKRFHQKSDMKKHTYIHTGEKPHKCLECGKSFSQSSNLITHSRKHSGFKPFSCPTCNRSFYRKVDLRRHTYTHENGGL</sequence>
<dbReference type="InterPro" id="IPR050527">
    <property type="entry name" value="Snail/Krueppel_Znf"/>
</dbReference>
<dbReference type="AlphaFoldDB" id="A0A913XHW2"/>
<evidence type="ECO:0000313" key="16">
    <source>
        <dbReference type="Proteomes" id="UP000887567"/>
    </source>
</evidence>
<dbReference type="EnsemblMetazoa" id="XM_021048920.2">
    <property type="protein sequence ID" value="XP_020904579.1"/>
    <property type="gene ID" value="LOC110242876"/>
</dbReference>
<keyword evidence="10" id="KW-0804">Transcription</keyword>
<dbReference type="InterPro" id="IPR036236">
    <property type="entry name" value="Znf_C2H2_sf"/>
</dbReference>
<dbReference type="Gene3D" id="3.30.160.60">
    <property type="entry name" value="Classic Zinc Finger"/>
    <property type="match status" value="6"/>
</dbReference>
<dbReference type="GO" id="GO:0000978">
    <property type="term" value="F:RNA polymerase II cis-regulatory region sequence-specific DNA binding"/>
    <property type="evidence" value="ECO:0007669"/>
    <property type="project" value="TreeGrafter"/>
</dbReference>
<keyword evidence="4" id="KW-0479">Metal-binding</keyword>
<evidence type="ECO:0000256" key="9">
    <source>
        <dbReference type="ARBA" id="ARBA00023125"/>
    </source>
</evidence>
<keyword evidence="16" id="KW-1185">Reference proteome</keyword>
<feature type="compositionally biased region" description="Basic and acidic residues" evidence="13">
    <location>
        <begin position="10"/>
        <end position="25"/>
    </location>
</feature>
<evidence type="ECO:0000256" key="6">
    <source>
        <dbReference type="ARBA" id="ARBA00022771"/>
    </source>
</evidence>
<dbReference type="RefSeq" id="XP_020904579.1">
    <property type="nucleotide sequence ID" value="XM_021048920.2"/>
</dbReference>
<dbReference type="Proteomes" id="UP000887567">
    <property type="component" value="Unplaced"/>
</dbReference>
<feature type="domain" description="C2H2-type" evidence="14">
    <location>
        <begin position="313"/>
        <end position="340"/>
    </location>
</feature>
<accession>A0A913XHW2</accession>
<comment type="similarity">
    <text evidence="3">Belongs to the krueppel C2H2-type zinc-finger protein family.</text>
</comment>
<keyword evidence="6 12" id="KW-0863">Zinc-finger</keyword>
<keyword evidence="8" id="KW-0805">Transcription regulation</keyword>
<dbReference type="Pfam" id="PF00096">
    <property type="entry name" value="zf-C2H2"/>
    <property type="match status" value="6"/>
</dbReference>
<evidence type="ECO:0000256" key="10">
    <source>
        <dbReference type="ARBA" id="ARBA00023163"/>
    </source>
</evidence>
<dbReference type="GO" id="GO:0000981">
    <property type="term" value="F:DNA-binding transcription factor activity, RNA polymerase II-specific"/>
    <property type="evidence" value="ECO:0007669"/>
    <property type="project" value="TreeGrafter"/>
</dbReference>
<dbReference type="FunFam" id="3.30.160.60:FF:000100">
    <property type="entry name" value="Zinc finger 45-like"/>
    <property type="match status" value="1"/>
</dbReference>
<evidence type="ECO:0000256" key="2">
    <source>
        <dbReference type="ARBA" id="ARBA00004123"/>
    </source>
</evidence>
<dbReference type="PROSITE" id="PS00028">
    <property type="entry name" value="ZINC_FINGER_C2H2_1"/>
    <property type="match status" value="6"/>
</dbReference>
<evidence type="ECO:0000256" key="4">
    <source>
        <dbReference type="ARBA" id="ARBA00022723"/>
    </source>
</evidence>
<dbReference type="FunFam" id="3.30.160.60:FF:000345">
    <property type="entry name" value="Zinc finger protein Gfi-1"/>
    <property type="match status" value="1"/>
</dbReference>
<dbReference type="InterPro" id="IPR013087">
    <property type="entry name" value="Znf_C2H2_type"/>
</dbReference>
<dbReference type="PROSITE" id="PS50157">
    <property type="entry name" value="ZINC_FINGER_C2H2_2"/>
    <property type="match status" value="6"/>
</dbReference>
<dbReference type="KEGG" id="epa:110242876"/>
<organism evidence="15 16">
    <name type="scientific">Exaiptasia diaphana</name>
    <name type="common">Tropical sea anemone</name>
    <name type="synonym">Aiptasia pulchella</name>
    <dbReference type="NCBI Taxonomy" id="2652724"/>
    <lineage>
        <taxon>Eukaryota</taxon>
        <taxon>Metazoa</taxon>
        <taxon>Cnidaria</taxon>
        <taxon>Anthozoa</taxon>
        <taxon>Hexacorallia</taxon>
        <taxon>Actiniaria</taxon>
        <taxon>Aiptasiidae</taxon>
        <taxon>Exaiptasia</taxon>
    </lineage>
</organism>
<feature type="region of interest" description="Disordered" evidence="13">
    <location>
        <begin position="1"/>
        <end position="74"/>
    </location>
</feature>
<proteinExistence type="inferred from homology"/>
<feature type="domain" description="C2H2-type" evidence="14">
    <location>
        <begin position="285"/>
        <end position="312"/>
    </location>
</feature>
<dbReference type="GO" id="GO:0005634">
    <property type="term" value="C:nucleus"/>
    <property type="evidence" value="ECO:0007669"/>
    <property type="project" value="UniProtKB-SubCell"/>
</dbReference>
<evidence type="ECO:0000256" key="1">
    <source>
        <dbReference type="ARBA" id="ARBA00003767"/>
    </source>
</evidence>
<feature type="domain" description="C2H2-type" evidence="14">
    <location>
        <begin position="257"/>
        <end position="284"/>
    </location>
</feature>
<dbReference type="FunFam" id="3.30.160.60:FF:000771">
    <property type="entry name" value="zinc finger protein 648"/>
    <property type="match status" value="1"/>
</dbReference>
<evidence type="ECO:0000256" key="7">
    <source>
        <dbReference type="ARBA" id="ARBA00022833"/>
    </source>
</evidence>
<comment type="subcellular location">
    <subcellularLocation>
        <location evidence="2">Nucleus</location>
    </subcellularLocation>
</comment>
<protein>
    <recommendedName>
        <fullName evidence="14">C2H2-type domain-containing protein</fullName>
    </recommendedName>
</protein>
<dbReference type="GO" id="GO:0008270">
    <property type="term" value="F:zinc ion binding"/>
    <property type="evidence" value="ECO:0007669"/>
    <property type="project" value="UniProtKB-KW"/>
</dbReference>
<feature type="compositionally biased region" description="Basic and acidic residues" evidence="13">
    <location>
        <begin position="41"/>
        <end position="52"/>
    </location>
</feature>
<dbReference type="PANTHER" id="PTHR24388">
    <property type="entry name" value="ZINC FINGER PROTEIN"/>
    <property type="match status" value="1"/>
</dbReference>
<keyword evidence="5" id="KW-0677">Repeat</keyword>
<keyword evidence="9" id="KW-0238">DNA-binding</keyword>
<name>A0A913XHW2_EXADI</name>
<evidence type="ECO:0000256" key="8">
    <source>
        <dbReference type="ARBA" id="ARBA00023015"/>
    </source>
</evidence>
<dbReference type="SMART" id="SM00355">
    <property type="entry name" value="ZnF_C2H2"/>
    <property type="match status" value="6"/>
</dbReference>
<dbReference type="OrthoDB" id="6155966at2759"/>
<evidence type="ECO:0000313" key="15">
    <source>
        <dbReference type="EnsemblMetazoa" id="XP_020904579.1"/>
    </source>
</evidence>
<feature type="region of interest" description="Disordered" evidence="13">
    <location>
        <begin position="171"/>
        <end position="194"/>
    </location>
</feature>
<evidence type="ECO:0000256" key="11">
    <source>
        <dbReference type="ARBA" id="ARBA00023242"/>
    </source>
</evidence>
<feature type="domain" description="C2H2-type" evidence="14">
    <location>
        <begin position="229"/>
        <end position="256"/>
    </location>
</feature>
<dbReference type="SUPFAM" id="SSF57667">
    <property type="entry name" value="beta-beta-alpha zinc fingers"/>
    <property type="match status" value="3"/>
</dbReference>
<feature type="compositionally biased region" description="Basic and acidic residues" evidence="13">
    <location>
        <begin position="63"/>
        <end position="74"/>
    </location>
</feature>
<evidence type="ECO:0000256" key="13">
    <source>
        <dbReference type="SAM" id="MobiDB-lite"/>
    </source>
</evidence>
<evidence type="ECO:0000256" key="5">
    <source>
        <dbReference type="ARBA" id="ARBA00022737"/>
    </source>
</evidence>
<evidence type="ECO:0000259" key="14">
    <source>
        <dbReference type="PROSITE" id="PS50157"/>
    </source>
</evidence>
<keyword evidence="11" id="KW-0539">Nucleus</keyword>